<comment type="caution">
    <text evidence="1">The sequence shown here is derived from an EMBL/GenBank/DDBJ whole genome shotgun (WGS) entry which is preliminary data.</text>
</comment>
<protein>
    <submittedName>
        <fullName evidence="1">Uncharacterized protein</fullName>
    </submittedName>
</protein>
<evidence type="ECO:0000313" key="1">
    <source>
        <dbReference type="EMBL" id="KAL0953302.1"/>
    </source>
</evidence>
<name>A0ABR3JCM5_9AGAR</name>
<keyword evidence="2" id="KW-1185">Reference proteome</keyword>
<evidence type="ECO:0000313" key="2">
    <source>
        <dbReference type="Proteomes" id="UP001556367"/>
    </source>
</evidence>
<dbReference type="EMBL" id="JASNQZ010000008">
    <property type="protein sequence ID" value="KAL0953302.1"/>
    <property type="molecule type" value="Genomic_DNA"/>
</dbReference>
<gene>
    <name evidence="1" type="ORF">HGRIS_004551</name>
</gene>
<proteinExistence type="predicted"/>
<sequence>MATDTDALREDLLRALDLANDAVRSDSLDSNGDPFAAMEAYKESITLIAGVIVGLQRAAHAGGEPDSDTSGEIKRLQEIHDVYENRINVLKAVHGDAPRRASHL</sequence>
<accession>A0ABR3JCM5</accession>
<organism evidence="1 2">
    <name type="scientific">Hohenbuehelia grisea</name>
    <dbReference type="NCBI Taxonomy" id="104357"/>
    <lineage>
        <taxon>Eukaryota</taxon>
        <taxon>Fungi</taxon>
        <taxon>Dikarya</taxon>
        <taxon>Basidiomycota</taxon>
        <taxon>Agaricomycotina</taxon>
        <taxon>Agaricomycetes</taxon>
        <taxon>Agaricomycetidae</taxon>
        <taxon>Agaricales</taxon>
        <taxon>Pleurotineae</taxon>
        <taxon>Pleurotaceae</taxon>
        <taxon>Hohenbuehelia</taxon>
    </lineage>
</organism>
<reference evidence="2" key="1">
    <citation type="submission" date="2024-06" db="EMBL/GenBank/DDBJ databases">
        <title>Multi-omics analyses provide insights into the biosynthesis of the anticancer antibiotic pleurotin in Hohenbuehelia grisea.</title>
        <authorList>
            <person name="Weaver J.A."/>
            <person name="Alberti F."/>
        </authorList>
    </citation>
    <scope>NUCLEOTIDE SEQUENCE [LARGE SCALE GENOMIC DNA]</scope>
    <source>
        <strain evidence="2">T-177</strain>
    </source>
</reference>
<dbReference type="Proteomes" id="UP001556367">
    <property type="component" value="Unassembled WGS sequence"/>
</dbReference>